<feature type="domain" description="SAM" evidence="3">
    <location>
        <begin position="268"/>
        <end position="331"/>
    </location>
</feature>
<dbReference type="PROSITE" id="PS50297">
    <property type="entry name" value="ANK_REP_REGION"/>
    <property type="match status" value="2"/>
</dbReference>
<feature type="compositionally biased region" description="Basic and acidic residues" evidence="2">
    <location>
        <begin position="26"/>
        <end position="45"/>
    </location>
</feature>
<name>A0A8C5F472_GADMO</name>
<feature type="region of interest" description="Disordered" evidence="2">
    <location>
        <begin position="238"/>
        <end position="265"/>
    </location>
</feature>
<feature type="repeat" description="ANK" evidence="1">
    <location>
        <begin position="149"/>
        <end position="181"/>
    </location>
</feature>
<feature type="region of interest" description="Disordered" evidence="2">
    <location>
        <begin position="9"/>
        <end position="45"/>
    </location>
</feature>
<proteinExistence type="predicted"/>
<dbReference type="SUPFAM" id="SSF48403">
    <property type="entry name" value="Ankyrin repeat"/>
    <property type="match status" value="1"/>
</dbReference>
<protein>
    <submittedName>
        <fullName evidence="4">Ankyrin repeat, SAM and basic leucine zipper domain containing 1</fullName>
    </submittedName>
</protein>
<sequence length="466" mass="50787">MANHVVCAFPAGDESDGSNDEWDIGDSSKKRPSENEASGVHEGEENDVYRLKQAISKADIQTVEQLLDKGVDVETRLAFDWTPLMCAVNLADHAMAKLLLNRGASANFSKGHFTVLMAGCTASAGEDAVAHCVELLLSRSADPNTGDRSKMSCLMLAARDGLSKVINLLVSHGAHVDAQDVNGYTALALATQYGRVEAALKLLQLGADNTLRTNDGESPADIAVAYKHTRLIHILSTSGQGYNGRRDSLSKTPRGAAGGPDDSPERLTKLGDLELLLHGLKLGYLADVMTENDVTWSSLLTMDREDLQKAGITDPQDQKKVLEAVQDMVLDRADMENFTEITGDSGSEEFFSFLLSLQQQCHYLTETVQEVSRRFPKRASEMVFSLDPKKEAQGVCRKLLLQAGDLQREVSCLYNLLSKTEQAGGPVRVPAPRPVGSRRRWLVSGVTLSTLGLLLVCFSQRAQRVW</sequence>
<dbReference type="GO" id="GO:0071546">
    <property type="term" value="C:pi-body"/>
    <property type="evidence" value="ECO:0007669"/>
    <property type="project" value="TreeGrafter"/>
</dbReference>
<dbReference type="OrthoDB" id="439236at2759"/>
<reference evidence="4" key="2">
    <citation type="submission" date="2025-09" db="UniProtKB">
        <authorList>
            <consortium name="Ensembl"/>
        </authorList>
    </citation>
    <scope>IDENTIFICATION</scope>
</reference>
<evidence type="ECO:0000313" key="5">
    <source>
        <dbReference type="Proteomes" id="UP000694546"/>
    </source>
</evidence>
<gene>
    <name evidence="4" type="primary">ASZ1</name>
    <name evidence="4" type="synonym">asz1</name>
</gene>
<dbReference type="OMA" id="PFMFACR"/>
<dbReference type="InterPro" id="IPR013761">
    <property type="entry name" value="SAM/pointed_sf"/>
</dbReference>
<keyword evidence="1" id="KW-0040">ANK repeat</keyword>
<dbReference type="PROSITE" id="PS50088">
    <property type="entry name" value="ANK_REPEAT"/>
    <property type="match status" value="2"/>
</dbReference>
<dbReference type="Pfam" id="PF12796">
    <property type="entry name" value="Ank_2"/>
    <property type="match status" value="1"/>
</dbReference>
<dbReference type="InterPro" id="IPR036770">
    <property type="entry name" value="Ankyrin_rpt-contain_sf"/>
</dbReference>
<dbReference type="SMART" id="SM00454">
    <property type="entry name" value="SAM"/>
    <property type="match status" value="1"/>
</dbReference>
<dbReference type="Gene3D" id="1.25.40.20">
    <property type="entry name" value="Ankyrin repeat-containing domain"/>
    <property type="match status" value="2"/>
</dbReference>
<evidence type="ECO:0000313" key="4">
    <source>
        <dbReference type="Ensembl" id="ENSGMOP00000003121.2"/>
    </source>
</evidence>
<reference evidence="4" key="1">
    <citation type="submission" date="2025-08" db="UniProtKB">
        <authorList>
            <consortium name="Ensembl"/>
        </authorList>
    </citation>
    <scope>IDENTIFICATION</scope>
</reference>
<dbReference type="AlphaFoldDB" id="A0A8C5F472"/>
<dbReference type="GeneTree" id="ENSGT00880000138051"/>
<dbReference type="Gene3D" id="1.10.150.50">
    <property type="entry name" value="Transcription Factor, Ets-1"/>
    <property type="match status" value="1"/>
</dbReference>
<dbReference type="Proteomes" id="UP000694546">
    <property type="component" value="Chromosome 9"/>
</dbReference>
<evidence type="ECO:0000259" key="3">
    <source>
        <dbReference type="PROSITE" id="PS50105"/>
    </source>
</evidence>
<evidence type="ECO:0000256" key="1">
    <source>
        <dbReference type="PROSITE-ProRule" id="PRU00023"/>
    </source>
</evidence>
<dbReference type="Pfam" id="PF07647">
    <property type="entry name" value="SAM_2"/>
    <property type="match status" value="1"/>
</dbReference>
<dbReference type="RefSeq" id="XP_030220937.1">
    <property type="nucleotide sequence ID" value="XM_030365077.1"/>
</dbReference>
<organism evidence="4 5">
    <name type="scientific">Gadus morhua</name>
    <name type="common">Atlantic cod</name>
    <dbReference type="NCBI Taxonomy" id="8049"/>
    <lineage>
        <taxon>Eukaryota</taxon>
        <taxon>Metazoa</taxon>
        <taxon>Chordata</taxon>
        <taxon>Craniata</taxon>
        <taxon>Vertebrata</taxon>
        <taxon>Euteleostomi</taxon>
        <taxon>Actinopterygii</taxon>
        <taxon>Neopterygii</taxon>
        <taxon>Teleostei</taxon>
        <taxon>Neoteleostei</taxon>
        <taxon>Acanthomorphata</taxon>
        <taxon>Zeiogadaria</taxon>
        <taxon>Gadariae</taxon>
        <taxon>Gadiformes</taxon>
        <taxon>Gadoidei</taxon>
        <taxon>Gadidae</taxon>
        <taxon>Gadus</taxon>
    </lineage>
</organism>
<dbReference type="Pfam" id="PF00023">
    <property type="entry name" value="Ank"/>
    <property type="match status" value="1"/>
</dbReference>
<dbReference type="GeneID" id="115550246"/>
<keyword evidence="5" id="KW-1185">Reference proteome</keyword>
<accession>A0A8C5F472</accession>
<dbReference type="InterPro" id="IPR002110">
    <property type="entry name" value="Ankyrin_rpt"/>
</dbReference>
<feature type="repeat" description="ANK" evidence="1">
    <location>
        <begin position="182"/>
        <end position="214"/>
    </location>
</feature>
<feature type="compositionally biased region" description="Acidic residues" evidence="2">
    <location>
        <begin position="13"/>
        <end position="24"/>
    </location>
</feature>
<dbReference type="PANTHER" id="PTHR24157:SF3">
    <property type="entry name" value="ANKYRIN REPEAT, SAM AND BASIC LEUCINE ZIPPER DOMAIN-CONTAINING PROTEIN 1"/>
    <property type="match status" value="1"/>
</dbReference>
<dbReference type="SMART" id="SM00248">
    <property type="entry name" value="ANK"/>
    <property type="match status" value="6"/>
</dbReference>
<dbReference type="PROSITE" id="PS50105">
    <property type="entry name" value="SAM_DOMAIN"/>
    <property type="match status" value="1"/>
</dbReference>
<dbReference type="InterPro" id="IPR001660">
    <property type="entry name" value="SAM"/>
</dbReference>
<dbReference type="SUPFAM" id="SSF47769">
    <property type="entry name" value="SAM/Pointed domain"/>
    <property type="match status" value="1"/>
</dbReference>
<evidence type="ECO:0000256" key="2">
    <source>
        <dbReference type="SAM" id="MobiDB-lite"/>
    </source>
</evidence>
<dbReference type="PANTHER" id="PTHR24157">
    <property type="entry name" value="ANKYRIN REPEAT, SAM AND BASIC LEUCINE ZIPPER DOMAIN-CONTAINING PROTEIN 1"/>
    <property type="match status" value="1"/>
</dbReference>
<dbReference type="Ensembl" id="ENSGMOT00000003219.2">
    <property type="protein sequence ID" value="ENSGMOP00000003121.2"/>
    <property type="gene ID" value="ENSGMOG00000002932.2"/>
</dbReference>